<dbReference type="OrthoDB" id="5917181at2"/>
<evidence type="ECO:0000313" key="1">
    <source>
        <dbReference type="EMBL" id="CED71681.1"/>
    </source>
</evidence>
<dbReference type="Proteomes" id="UP000032427">
    <property type="component" value="Chromosome 1"/>
</dbReference>
<proteinExistence type="predicted"/>
<reference evidence="2" key="1">
    <citation type="submission" date="2014-09" db="EMBL/GenBank/DDBJ databases">
        <authorList>
            <person name="Hjerde E."/>
        </authorList>
    </citation>
    <scope>NUCLEOTIDE SEQUENCE [LARGE SCALE GENOMIC DNA]</scope>
    <source>
        <strain evidence="2">06/09/139</strain>
    </source>
</reference>
<accession>A0A090ILL4</accession>
<dbReference type="HOGENOM" id="CLU_2299758_0_0_6"/>
<organism evidence="1 2">
    <name type="scientific">Aliivibrio wodanis</name>
    <dbReference type="NCBI Taxonomy" id="80852"/>
    <lineage>
        <taxon>Bacteria</taxon>
        <taxon>Pseudomonadati</taxon>
        <taxon>Pseudomonadota</taxon>
        <taxon>Gammaproteobacteria</taxon>
        <taxon>Vibrionales</taxon>
        <taxon>Vibrionaceae</taxon>
        <taxon>Aliivibrio</taxon>
    </lineage>
</organism>
<dbReference type="GeneID" id="28541166"/>
<sequence>MIHIVILATMVLLYFVGWSRFGTQELRNAAKRFSELIPAPQELVIEWIMYNKQILDINEFQRFIIHLNRASTEDLKIELDSFSHYLEIHAPEYVISRATS</sequence>
<protein>
    <submittedName>
        <fullName evidence="1">Putative membrane protein</fullName>
    </submittedName>
</protein>
<keyword evidence="2" id="KW-1185">Reference proteome</keyword>
<name>A0A090ILL4_9GAMM</name>
<dbReference type="AlphaFoldDB" id="A0A090ILL4"/>
<dbReference type="EMBL" id="LN554846">
    <property type="protein sequence ID" value="CED71681.1"/>
    <property type="molecule type" value="Genomic_DNA"/>
</dbReference>
<evidence type="ECO:0000313" key="2">
    <source>
        <dbReference type="Proteomes" id="UP000032427"/>
    </source>
</evidence>
<dbReference type="PATRIC" id="fig|80852.17.peg.1657"/>
<dbReference type="KEGG" id="awd:AWOD_I_1609"/>
<gene>
    <name evidence="1" type="ORF">AWOD_I_1609</name>
</gene>